<dbReference type="AlphaFoldDB" id="A0A1T4PKC8"/>
<feature type="compositionally biased region" description="Polar residues" evidence="1">
    <location>
        <begin position="324"/>
        <end position="334"/>
    </location>
</feature>
<dbReference type="RefSeq" id="WP_078787837.1">
    <property type="nucleotide sequence ID" value="NZ_FMTO01000011.1"/>
</dbReference>
<evidence type="ECO:0000313" key="3">
    <source>
        <dbReference type="Proteomes" id="UP000189857"/>
    </source>
</evidence>
<gene>
    <name evidence="2" type="ORF">SAMN02745110_02030</name>
</gene>
<proteinExistence type="predicted"/>
<name>A0A1T4PKC8_9FIRM</name>
<protein>
    <submittedName>
        <fullName evidence="2">Uncharacterized protein</fullName>
    </submittedName>
</protein>
<feature type="compositionally biased region" description="Low complexity" evidence="1">
    <location>
        <begin position="335"/>
        <end position="346"/>
    </location>
</feature>
<sequence length="368" mass="36834">MPEISSMKLPSGSVYDIKDATAREMIAALNQFTYEIVTTLPTASEDTMYIIYLKPAGTVGTGDNYEEYITIDKGASVSPRYVWEKMGTITPPDLSDYAKIEDLGDLAWKDTASGTVAVPKTYTFTGTSTTGTVSGTASAQTFTGTGVRLETDSEVATGGSFTGASMTSTGSFTPSGSISVGTGTANYTPSGTNASSSVSGSCSVTPSGTIAVKTAGATTTVNSITAVGTLPNLSTTVEDEVLTIGWNAGTLPTKGSDTSVKIGDAAYDFTGTASSGTISGTAAAQTFTGTGKELKFTGSAGNISVSGTTTGSISLTKSAVTISPAASGTPTYTPAGSNASSSISGSANITATGNVTTATTENKTVTVS</sequence>
<dbReference type="EMBL" id="FUXA01000012">
    <property type="protein sequence ID" value="SJZ91801.1"/>
    <property type="molecule type" value="Genomic_DNA"/>
</dbReference>
<accession>A0A1T4PKC8</accession>
<reference evidence="2 3" key="1">
    <citation type="submission" date="2017-02" db="EMBL/GenBank/DDBJ databases">
        <authorList>
            <person name="Peterson S.W."/>
        </authorList>
    </citation>
    <scope>NUCLEOTIDE SEQUENCE [LARGE SCALE GENOMIC DNA]</scope>
    <source>
        <strain evidence="2 3">ATCC 17233</strain>
    </source>
</reference>
<organism evidence="2 3">
    <name type="scientific">Eubacterium ruminantium</name>
    <dbReference type="NCBI Taxonomy" id="42322"/>
    <lineage>
        <taxon>Bacteria</taxon>
        <taxon>Bacillati</taxon>
        <taxon>Bacillota</taxon>
        <taxon>Clostridia</taxon>
        <taxon>Eubacteriales</taxon>
        <taxon>Eubacteriaceae</taxon>
        <taxon>Eubacterium</taxon>
    </lineage>
</organism>
<dbReference type="Proteomes" id="UP000189857">
    <property type="component" value="Unassembled WGS sequence"/>
</dbReference>
<evidence type="ECO:0000256" key="1">
    <source>
        <dbReference type="SAM" id="MobiDB-lite"/>
    </source>
</evidence>
<keyword evidence="3" id="KW-1185">Reference proteome</keyword>
<evidence type="ECO:0000313" key="2">
    <source>
        <dbReference type="EMBL" id="SJZ91801.1"/>
    </source>
</evidence>
<feature type="region of interest" description="Disordered" evidence="1">
    <location>
        <begin position="324"/>
        <end position="346"/>
    </location>
</feature>